<dbReference type="KEGG" id="sbro:GQF42_15210"/>
<dbReference type="GO" id="GO:0000287">
    <property type="term" value="F:magnesium ion binding"/>
    <property type="evidence" value="ECO:0007669"/>
    <property type="project" value="TreeGrafter"/>
</dbReference>
<dbReference type="SUPFAM" id="SSF56784">
    <property type="entry name" value="HAD-like"/>
    <property type="match status" value="1"/>
</dbReference>
<proteinExistence type="predicted"/>
<dbReference type="AlphaFoldDB" id="A0A6I6MVP7"/>
<dbReference type="GO" id="GO:0016791">
    <property type="term" value="F:phosphatase activity"/>
    <property type="evidence" value="ECO:0007669"/>
    <property type="project" value="TreeGrafter"/>
</dbReference>
<evidence type="ECO:0000313" key="2">
    <source>
        <dbReference type="Proteomes" id="UP000436138"/>
    </source>
</evidence>
<protein>
    <submittedName>
        <fullName evidence="1">HAD hydrolase family protein</fullName>
    </submittedName>
</protein>
<dbReference type="PANTHER" id="PTHR10000:SF8">
    <property type="entry name" value="HAD SUPERFAMILY HYDROLASE-LIKE, TYPE 3"/>
    <property type="match status" value="1"/>
</dbReference>
<dbReference type="InterPro" id="IPR023214">
    <property type="entry name" value="HAD_sf"/>
</dbReference>
<evidence type="ECO:0000313" key="1">
    <source>
        <dbReference type="EMBL" id="QHA04453.1"/>
    </source>
</evidence>
<accession>A0A6I6MVP7</accession>
<organism evidence="1 2">
    <name type="scientific">Streptomyces broussonetiae</name>
    <dbReference type="NCBI Taxonomy" id="2686304"/>
    <lineage>
        <taxon>Bacteria</taxon>
        <taxon>Bacillati</taxon>
        <taxon>Actinomycetota</taxon>
        <taxon>Actinomycetes</taxon>
        <taxon>Kitasatosporales</taxon>
        <taxon>Streptomycetaceae</taxon>
        <taxon>Streptomyces</taxon>
    </lineage>
</organism>
<dbReference type="Gene3D" id="3.40.50.1000">
    <property type="entry name" value="HAD superfamily/HAD-like"/>
    <property type="match status" value="1"/>
</dbReference>
<dbReference type="Pfam" id="PF08282">
    <property type="entry name" value="Hydrolase_3"/>
    <property type="match status" value="1"/>
</dbReference>
<dbReference type="RefSeq" id="WP_158920175.1">
    <property type="nucleotide sequence ID" value="NZ_CP047020.1"/>
</dbReference>
<keyword evidence="1" id="KW-0378">Hydrolase</keyword>
<dbReference type="Gene3D" id="3.30.1240.10">
    <property type="match status" value="1"/>
</dbReference>
<keyword evidence="2" id="KW-1185">Reference proteome</keyword>
<name>A0A6I6MVP7_9ACTN</name>
<dbReference type="EMBL" id="CP047020">
    <property type="protein sequence ID" value="QHA04453.1"/>
    <property type="molecule type" value="Genomic_DNA"/>
</dbReference>
<dbReference type="GO" id="GO:0005829">
    <property type="term" value="C:cytosol"/>
    <property type="evidence" value="ECO:0007669"/>
    <property type="project" value="TreeGrafter"/>
</dbReference>
<gene>
    <name evidence="1" type="ORF">GQF42_15210</name>
</gene>
<dbReference type="InterPro" id="IPR036412">
    <property type="entry name" value="HAD-like_sf"/>
</dbReference>
<sequence length="282" mass="29051">MDTVSAALGAVRMVCTDLDGTLLNRAGTVGPATRAALTEAELKGLPVAYVTGRPLRDALGAARDHGFRGLVVCSNGAVTVEAATGQVLDRRGFDAGEVAALLRRMRERVPGVVLGVDCVRGLYLEPGFAELVPDCWPHEAVPDAVLPVSSDDPPVKVLAVHATLPAARLDEALVRPGDGVEATRSTPYFLEISPRGVDKGTSLRRLAGHYGVPLAATAAVGDMPNDLPMLRVAGLAAAVANAHPEVLAVAGLVLPDNEREGVARLISGICAALPAPAARPAP</sequence>
<dbReference type="Proteomes" id="UP000436138">
    <property type="component" value="Chromosome"/>
</dbReference>
<reference evidence="1 2" key="1">
    <citation type="submission" date="2019-12" db="EMBL/GenBank/DDBJ databases">
        <title>Streptomyces sp. strain T44 isolated from rhizosphere soil of Broussonetia papyrifera.</title>
        <authorList>
            <person name="Mo P."/>
        </authorList>
    </citation>
    <scope>NUCLEOTIDE SEQUENCE [LARGE SCALE GENOMIC DNA]</scope>
    <source>
        <strain evidence="1 2">T44</strain>
    </source>
</reference>
<dbReference type="PANTHER" id="PTHR10000">
    <property type="entry name" value="PHOSPHOSERINE PHOSPHATASE"/>
    <property type="match status" value="1"/>
</dbReference>